<comment type="caution">
    <text evidence="1">The sequence shown here is derived from an EMBL/GenBank/DDBJ whole genome shotgun (WGS) entry which is preliminary data.</text>
</comment>
<reference evidence="1 2" key="1">
    <citation type="journal article" date="2012" name="J. Bacteriol.">
        <title>Draft Genome Sequence Determination for Cystic Fibrosis and Chronic Granulomatous Disease Burkholderia multivorans Isolates.</title>
        <authorList>
            <person name="Varga J.J."/>
            <person name="Losada L."/>
            <person name="Zelazny A.M."/>
            <person name="Brinkac L."/>
            <person name="Harkins D."/>
            <person name="Radune D."/>
            <person name="Hostetler J."/>
            <person name="Sampaio E.P."/>
            <person name="Ronning C.M."/>
            <person name="Nierman W.C."/>
            <person name="Greenberg D.E."/>
            <person name="Holland S.M."/>
            <person name="Goldberg J.B."/>
        </authorList>
    </citation>
    <scope>NUCLEOTIDE SEQUENCE [LARGE SCALE GENOMIC DNA]</scope>
    <source>
        <strain evidence="1 2">CGD2</strain>
    </source>
</reference>
<evidence type="ECO:0000313" key="2">
    <source>
        <dbReference type="Proteomes" id="UP000004535"/>
    </source>
</evidence>
<gene>
    <name evidence="1" type="ORF">BURMUCGD2_6355</name>
</gene>
<name>B9BNT5_9BURK</name>
<dbReference type="AlphaFoldDB" id="B9BNT5"/>
<proteinExistence type="predicted"/>
<sequence length="37" mass="4504">MSSRLGVFMYYPQRQRIPSRVREFIDYAVDNLQLPEQ</sequence>
<dbReference type="Proteomes" id="UP000004535">
    <property type="component" value="Unassembled WGS sequence"/>
</dbReference>
<protein>
    <submittedName>
        <fullName evidence="1">Transcriptional regulator, LysR-family</fullName>
    </submittedName>
</protein>
<dbReference type="EMBL" id="ACFC01000004">
    <property type="protein sequence ID" value="EEE07253.1"/>
    <property type="molecule type" value="Genomic_DNA"/>
</dbReference>
<evidence type="ECO:0000313" key="1">
    <source>
        <dbReference type="EMBL" id="EEE07253.1"/>
    </source>
</evidence>
<accession>B9BNT5</accession>
<organism evidence="1 2">
    <name type="scientific">Burkholderia multivorans CGD2</name>
    <dbReference type="NCBI Taxonomy" id="513052"/>
    <lineage>
        <taxon>Bacteria</taxon>
        <taxon>Pseudomonadati</taxon>
        <taxon>Pseudomonadota</taxon>
        <taxon>Betaproteobacteria</taxon>
        <taxon>Burkholderiales</taxon>
        <taxon>Burkholderiaceae</taxon>
        <taxon>Burkholderia</taxon>
        <taxon>Burkholderia cepacia complex</taxon>
    </lineage>
</organism>